<feature type="compositionally biased region" description="Polar residues" evidence="1">
    <location>
        <begin position="729"/>
        <end position="738"/>
    </location>
</feature>
<name>A0AAD2DCE0_EUPCR</name>
<feature type="transmembrane region" description="Helical" evidence="2">
    <location>
        <begin position="416"/>
        <end position="438"/>
    </location>
</feature>
<feature type="transmembrane region" description="Helical" evidence="2">
    <location>
        <begin position="458"/>
        <end position="478"/>
    </location>
</feature>
<feature type="signal peptide" evidence="3">
    <location>
        <begin position="1"/>
        <end position="17"/>
    </location>
</feature>
<keyword evidence="2" id="KW-1133">Transmembrane helix</keyword>
<feature type="transmembrane region" description="Helical" evidence="2">
    <location>
        <begin position="235"/>
        <end position="258"/>
    </location>
</feature>
<evidence type="ECO:0000256" key="1">
    <source>
        <dbReference type="SAM" id="MobiDB-lite"/>
    </source>
</evidence>
<evidence type="ECO:0000256" key="2">
    <source>
        <dbReference type="SAM" id="Phobius"/>
    </source>
</evidence>
<dbReference type="PANTHER" id="PTHR11161:SF0">
    <property type="entry name" value="O-ACYLTRANSFERASE LIKE PROTEIN"/>
    <property type="match status" value="1"/>
</dbReference>
<dbReference type="AlphaFoldDB" id="A0AAD2DCE0"/>
<keyword evidence="2" id="KW-0812">Transmembrane</keyword>
<dbReference type="InterPro" id="IPR052728">
    <property type="entry name" value="O2_lipid_transport_reg"/>
</dbReference>
<proteinExistence type="predicted"/>
<feature type="compositionally biased region" description="Basic and acidic residues" evidence="1">
    <location>
        <begin position="674"/>
        <end position="693"/>
    </location>
</feature>
<feature type="transmembrane region" description="Helical" evidence="2">
    <location>
        <begin position="536"/>
        <end position="563"/>
    </location>
</feature>
<feature type="chain" id="PRO_5042280538" evidence="3">
    <location>
        <begin position="18"/>
        <end position="759"/>
    </location>
</feature>
<feature type="transmembrane region" description="Helical" evidence="2">
    <location>
        <begin position="503"/>
        <end position="524"/>
    </location>
</feature>
<feature type="transmembrane region" description="Helical" evidence="2">
    <location>
        <begin position="388"/>
        <end position="409"/>
    </location>
</feature>
<organism evidence="4 5">
    <name type="scientific">Euplotes crassus</name>
    <dbReference type="NCBI Taxonomy" id="5936"/>
    <lineage>
        <taxon>Eukaryota</taxon>
        <taxon>Sar</taxon>
        <taxon>Alveolata</taxon>
        <taxon>Ciliophora</taxon>
        <taxon>Intramacronucleata</taxon>
        <taxon>Spirotrichea</taxon>
        <taxon>Hypotrichia</taxon>
        <taxon>Euplotida</taxon>
        <taxon>Euplotidae</taxon>
        <taxon>Moneuplotes</taxon>
    </lineage>
</organism>
<gene>
    <name evidence="4" type="ORF">ECRASSUSDP1_LOCUS29196</name>
</gene>
<accession>A0AAD2DCE0</accession>
<keyword evidence="5" id="KW-1185">Reference proteome</keyword>
<keyword evidence="3" id="KW-0732">Signal</keyword>
<evidence type="ECO:0000256" key="3">
    <source>
        <dbReference type="SAM" id="SignalP"/>
    </source>
</evidence>
<feature type="transmembrane region" description="Helical" evidence="2">
    <location>
        <begin position="584"/>
        <end position="601"/>
    </location>
</feature>
<comment type="caution">
    <text evidence="4">The sequence shown here is derived from an EMBL/GenBank/DDBJ whole genome shotgun (WGS) entry which is preliminary data.</text>
</comment>
<dbReference type="Proteomes" id="UP001295684">
    <property type="component" value="Unassembled WGS sequence"/>
</dbReference>
<feature type="region of interest" description="Disordered" evidence="1">
    <location>
        <begin position="717"/>
        <end position="759"/>
    </location>
</feature>
<feature type="transmembrane region" description="Helical" evidence="2">
    <location>
        <begin position="143"/>
        <end position="165"/>
    </location>
</feature>
<dbReference type="EMBL" id="CAMPGE010030062">
    <property type="protein sequence ID" value="CAI2387563.1"/>
    <property type="molecule type" value="Genomic_DNA"/>
</dbReference>
<feature type="transmembrane region" description="Helical" evidence="2">
    <location>
        <begin position="613"/>
        <end position="636"/>
    </location>
</feature>
<feature type="transmembrane region" description="Helical" evidence="2">
    <location>
        <begin position="270"/>
        <end position="298"/>
    </location>
</feature>
<protein>
    <submittedName>
        <fullName evidence="4">Uncharacterized protein</fullName>
    </submittedName>
</protein>
<evidence type="ECO:0000313" key="4">
    <source>
        <dbReference type="EMBL" id="CAI2387563.1"/>
    </source>
</evidence>
<dbReference type="PANTHER" id="PTHR11161">
    <property type="entry name" value="O-ACYLTRANSFERASE"/>
    <property type="match status" value="1"/>
</dbReference>
<sequence length="759" mass="88160">MKSYLILLLLLVFVTQADDETCLQKFNTLLRYNTSNDKLMDDRPYIFHVSMAKHTHDLGNYQFCSENGLAHNLKYSLLALRVSDIRGNDRFVYRGNCVPDTCTTKEIEVAFEDMMINQYRSTFEESKNLTTTFPQEEIPSINVGTILFLILCGVILILVIFGTIVDRTSCFENPDYQRPIFNPEQDEPIEDTSNDHLKKTKMGNFLSSFSIPRNFNRIFYEPFGMQKELRIFNGVYVYSLILVILNNTYFISSMYGIVETSRFSKERASIFHFFLLRLHLVYELYFFSIGFICCIKIWSMHYLTNYNGVMFFEIFKLIYRRWFPMAFILLYSVFVFQFTGSGPLFQFCYNNWIIGTEDYPHCSRYWYVPLVFGASIFNPNVGSHCLSWLWIVSNEVIFFIILIAIFYLYRFKRWLGYGLLIFLIGASIVSTFLFAYFSDFIYRTEVSRKYSAQLKINPLNSSSSFLLGVFFALMWFSYKNGRNAYHQIGIINQIYSKLLKKKLLRILLMIGGAVLCIAIFFIPFPLFNAEQGTVKAIFIQILISIERQLFTIGIILFLTPCVLGKARAFRSVLGNRALIPIARLTNAALLVHGVILMWYFFGKYQILRINASVVNMSFIALSLLSYVTAVAFALIIETPLITMETLLWCPRKRRYLRDTLANLGDNRYESFKSAKLQRENEDNSDSGTKDSNKEVPLYPTTKIKDIKPTKLNIIRRSNSLDDELDSNSKNPPSKTLLNESDDSKPYTSFKEPFIPSTQY</sequence>
<feature type="region of interest" description="Disordered" evidence="1">
    <location>
        <begin position="674"/>
        <end position="699"/>
    </location>
</feature>
<feature type="transmembrane region" description="Helical" evidence="2">
    <location>
        <begin position="319"/>
        <end position="339"/>
    </location>
</feature>
<reference evidence="4" key="1">
    <citation type="submission" date="2023-07" db="EMBL/GenBank/DDBJ databases">
        <authorList>
            <consortium name="AG Swart"/>
            <person name="Singh M."/>
            <person name="Singh A."/>
            <person name="Seah K."/>
            <person name="Emmerich C."/>
        </authorList>
    </citation>
    <scope>NUCLEOTIDE SEQUENCE</scope>
    <source>
        <strain evidence="4">DP1</strain>
    </source>
</reference>
<evidence type="ECO:0000313" key="5">
    <source>
        <dbReference type="Proteomes" id="UP001295684"/>
    </source>
</evidence>
<keyword evidence="2" id="KW-0472">Membrane</keyword>